<dbReference type="AlphaFoldDB" id="A0A4U1F976"/>
<evidence type="ECO:0000256" key="7">
    <source>
        <dbReference type="ARBA" id="ARBA00023170"/>
    </source>
</evidence>
<dbReference type="Pfam" id="PF13853">
    <property type="entry name" value="7tm_4"/>
    <property type="match status" value="1"/>
</dbReference>
<dbReference type="Gene3D" id="1.20.1070.10">
    <property type="entry name" value="Rhodopsin 7-helix transmembrane proteins"/>
    <property type="match status" value="1"/>
</dbReference>
<sequence length="269" mass="30040">MTQSEIVILFFAKLMFLANAVIILVSYMLIIRTILRVKSAGGRAKTFPTCASAVLFFGTLTFMYQRSNSDKSPEKDKTVSVFYTVVIPMLNALIYSLRNKDVKAAIRKVICKIQFLREIVAGNKLSEKLKKSRLLAEAIWKNVTGRTWIFTSFYSPSVPGPTALGLLNGSLTLSVHSGVMPGFEDLLSTLRPATYASNGLMLHYTQKVRFTTKAQEEVCFTKEGEMLATFDIQNIYILPDQREQTLTVGHSDLRLPPGKELLINDSAII</sequence>
<reference evidence="10" key="1">
    <citation type="journal article" date="2019" name="IScience">
        <title>Narwhal Genome Reveals Long-Term Low Genetic Diversity despite Current Large Abundance Size.</title>
        <authorList>
            <person name="Westbury M.V."/>
            <person name="Petersen B."/>
            <person name="Garde E."/>
            <person name="Heide-Jorgensen M.P."/>
            <person name="Lorenzen E.D."/>
        </authorList>
    </citation>
    <scope>NUCLEOTIDE SEQUENCE</scope>
    <source>
        <strain evidence="10">MVW</strain>
        <tissue evidence="10">Liver</tissue>
    </source>
</reference>
<organism evidence="10 11">
    <name type="scientific">Monodon monoceros</name>
    <name type="common">Narwhal</name>
    <name type="synonym">Ceratodon monodon</name>
    <dbReference type="NCBI Taxonomy" id="40151"/>
    <lineage>
        <taxon>Eukaryota</taxon>
        <taxon>Metazoa</taxon>
        <taxon>Chordata</taxon>
        <taxon>Craniata</taxon>
        <taxon>Vertebrata</taxon>
        <taxon>Euteleostomi</taxon>
        <taxon>Mammalia</taxon>
        <taxon>Eutheria</taxon>
        <taxon>Laurasiatheria</taxon>
        <taxon>Artiodactyla</taxon>
        <taxon>Whippomorpha</taxon>
        <taxon>Cetacea</taxon>
        <taxon>Odontoceti</taxon>
        <taxon>Monodontidae</taxon>
        <taxon>Monodon</taxon>
    </lineage>
</organism>
<evidence type="ECO:0000256" key="2">
    <source>
        <dbReference type="ARBA" id="ARBA00022692"/>
    </source>
</evidence>
<evidence type="ECO:0000256" key="5">
    <source>
        <dbReference type="ARBA" id="ARBA00023040"/>
    </source>
</evidence>
<dbReference type="Gene3D" id="3.40.50.2300">
    <property type="match status" value="4"/>
</dbReference>
<dbReference type="InterPro" id="IPR028082">
    <property type="entry name" value="Peripla_BP_I"/>
</dbReference>
<keyword evidence="3" id="KW-0732">Signal</keyword>
<dbReference type="SUPFAM" id="SSF53822">
    <property type="entry name" value="Periplasmic binding protein-like I"/>
    <property type="match status" value="1"/>
</dbReference>
<dbReference type="SUPFAM" id="SSF81321">
    <property type="entry name" value="Family A G protein-coupled receptor-like"/>
    <property type="match status" value="1"/>
</dbReference>
<comment type="caution">
    <text evidence="10">The sequence shown here is derived from an EMBL/GenBank/DDBJ whole genome shotgun (WGS) entry which is preliminary data.</text>
</comment>
<feature type="transmembrane region" description="Helical" evidence="9">
    <location>
        <begin position="78"/>
        <end position="97"/>
    </location>
</feature>
<dbReference type="GO" id="GO:0016020">
    <property type="term" value="C:membrane"/>
    <property type="evidence" value="ECO:0007669"/>
    <property type="project" value="UniProtKB-SubCell"/>
</dbReference>
<proteinExistence type="predicted"/>
<evidence type="ECO:0000313" key="10">
    <source>
        <dbReference type="EMBL" id="TKC46111.1"/>
    </source>
</evidence>
<comment type="subcellular location">
    <subcellularLocation>
        <location evidence="1">Membrane</location>
        <topology evidence="1">Multi-pass membrane protein</topology>
    </subcellularLocation>
</comment>
<evidence type="ECO:0000256" key="4">
    <source>
        <dbReference type="ARBA" id="ARBA00022989"/>
    </source>
</evidence>
<evidence type="ECO:0000313" key="11">
    <source>
        <dbReference type="Proteomes" id="UP000308365"/>
    </source>
</evidence>
<keyword evidence="4 9" id="KW-1133">Transmembrane helix</keyword>
<evidence type="ECO:0000256" key="3">
    <source>
        <dbReference type="ARBA" id="ARBA00022729"/>
    </source>
</evidence>
<protein>
    <recommendedName>
        <fullName evidence="12">G-protein coupled receptors family 1 profile domain-containing protein</fullName>
    </recommendedName>
</protein>
<keyword evidence="2 9" id="KW-0812">Transmembrane</keyword>
<evidence type="ECO:0008006" key="12">
    <source>
        <dbReference type="Google" id="ProtNLM"/>
    </source>
</evidence>
<feature type="transmembrane region" description="Helical" evidence="9">
    <location>
        <begin position="6"/>
        <end position="35"/>
    </location>
</feature>
<dbReference type="InterPro" id="IPR000725">
    <property type="entry name" value="Olfact_rcpt"/>
</dbReference>
<dbReference type="GO" id="GO:0004984">
    <property type="term" value="F:olfactory receptor activity"/>
    <property type="evidence" value="ECO:0007669"/>
    <property type="project" value="InterPro"/>
</dbReference>
<gene>
    <name evidence="10" type="ORF">EI555_005434</name>
</gene>
<name>A0A4U1F976_MONMO</name>
<accession>A0A4U1F976</accession>
<dbReference type="GO" id="GO:0004930">
    <property type="term" value="F:G protein-coupled receptor activity"/>
    <property type="evidence" value="ECO:0007669"/>
    <property type="project" value="UniProtKB-KW"/>
</dbReference>
<feature type="transmembrane region" description="Helical" evidence="9">
    <location>
        <begin position="47"/>
        <end position="66"/>
    </location>
</feature>
<evidence type="ECO:0000256" key="8">
    <source>
        <dbReference type="ARBA" id="ARBA00023224"/>
    </source>
</evidence>
<keyword evidence="8" id="KW-0807">Transducer</keyword>
<evidence type="ECO:0000256" key="6">
    <source>
        <dbReference type="ARBA" id="ARBA00023136"/>
    </source>
</evidence>
<evidence type="ECO:0000256" key="9">
    <source>
        <dbReference type="SAM" id="Phobius"/>
    </source>
</evidence>
<keyword evidence="7" id="KW-0675">Receptor</keyword>
<keyword evidence="5" id="KW-0297">G-protein coupled receptor</keyword>
<dbReference type="PANTHER" id="PTHR48018">
    <property type="entry name" value="OLFACTORY RECEPTOR"/>
    <property type="match status" value="1"/>
</dbReference>
<keyword evidence="6 9" id="KW-0472">Membrane</keyword>
<dbReference type="EMBL" id="RWIC01000287">
    <property type="protein sequence ID" value="TKC46111.1"/>
    <property type="molecule type" value="Genomic_DNA"/>
</dbReference>
<evidence type="ECO:0000256" key="1">
    <source>
        <dbReference type="ARBA" id="ARBA00004141"/>
    </source>
</evidence>
<dbReference type="Proteomes" id="UP000308365">
    <property type="component" value="Unassembled WGS sequence"/>
</dbReference>